<name>A0AAV2L0I7_KNICA</name>
<dbReference type="Proteomes" id="UP001497482">
    <property type="component" value="Chromosome 20"/>
</dbReference>
<accession>A0AAV2L0I7</accession>
<feature type="region of interest" description="Disordered" evidence="1">
    <location>
        <begin position="83"/>
        <end position="102"/>
    </location>
</feature>
<reference evidence="2 3" key="1">
    <citation type="submission" date="2024-04" db="EMBL/GenBank/DDBJ databases">
        <authorList>
            <person name="Waldvogel A.-M."/>
            <person name="Schoenle A."/>
        </authorList>
    </citation>
    <scope>NUCLEOTIDE SEQUENCE [LARGE SCALE GENOMIC DNA]</scope>
</reference>
<protein>
    <submittedName>
        <fullName evidence="2">Uncharacterized protein</fullName>
    </submittedName>
</protein>
<feature type="compositionally biased region" description="Pro residues" evidence="1">
    <location>
        <begin position="17"/>
        <end position="27"/>
    </location>
</feature>
<keyword evidence="3" id="KW-1185">Reference proteome</keyword>
<dbReference type="EMBL" id="OZ035842">
    <property type="protein sequence ID" value="CAL1595394.1"/>
    <property type="molecule type" value="Genomic_DNA"/>
</dbReference>
<sequence>MGDNESLVASEASNDPPRSPSPIPPEPAAASTPDAFPSIASDTSSSAQRVVTGKRKRALFQTETVEMMRQIQAEDVSPSTYRALTADDSSHPHRLYVPPLLT</sequence>
<proteinExistence type="predicted"/>
<evidence type="ECO:0000313" key="2">
    <source>
        <dbReference type="EMBL" id="CAL1595394.1"/>
    </source>
</evidence>
<feature type="compositionally biased region" description="Polar residues" evidence="1">
    <location>
        <begin position="40"/>
        <end position="49"/>
    </location>
</feature>
<organism evidence="2 3">
    <name type="scientific">Knipowitschia caucasica</name>
    <name type="common">Caucasian dwarf goby</name>
    <name type="synonym">Pomatoschistus caucasicus</name>
    <dbReference type="NCBI Taxonomy" id="637954"/>
    <lineage>
        <taxon>Eukaryota</taxon>
        <taxon>Metazoa</taxon>
        <taxon>Chordata</taxon>
        <taxon>Craniata</taxon>
        <taxon>Vertebrata</taxon>
        <taxon>Euteleostomi</taxon>
        <taxon>Actinopterygii</taxon>
        <taxon>Neopterygii</taxon>
        <taxon>Teleostei</taxon>
        <taxon>Neoteleostei</taxon>
        <taxon>Acanthomorphata</taxon>
        <taxon>Gobiaria</taxon>
        <taxon>Gobiiformes</taxon>
        <taxon>Gobioidei</taxon>
        <taxon>Gobiidae</taxon>
        <taxon>Gobiinae</taxon>
        <taxon>Knipowitschia</taxon>
    </lineage>
</organism>
<evidence type="ECO:0000313" key="3">
    <source>
        <dbReference type="Proteomes" id="UP001497482"/>
    </source>
</evidence>
<dbReference type="AlphaFoldDB" id="A0AAV2L0I7"/>
<evidence type="ECO:0000256" key="1">
    <source>
        <dbReference type="SAM" id="MobiDB-lite"/>
    </source>
</evidence>
<gene>
    <name evidence="2" type="ORF">KC01_LOCUS24205</name>
</gene>
<feature type="region of interest" description="Disordered" evidence="1">
    <location>
        <begin position="1"/>
        <end position="50"/>
    </location>
</feature>